<dbReference type="KEGG" id="siw:GH266_08550"/>
<dbReference type="GO" id="GO:0046872">
    <property type="term" value="F:metal ion binding"/>
    <property type="evidence" value="ECO:0007669"/>
    <property type="project" value="UniProtKB-KW"/>
</dbReference>
<gene>
    <name evidence="4" type="ORF">GH266_08550</name>
</gene>
<dbReference type="Pfam" id="PF01546">
    <property type="entry name" value="Peptidase_M20"/>
    <property type="match status" value="1"/>
</dbReference>
<dbReference type="Gene3D" id="3.30.70.360">
    <property type="match status" value="1"/>
</dbReference>
<dbReference type="Proteomes" id="UP000435648">
    <property type="component" value="Chromosome"/>
</dbReference>
<dbReference type="Gene3D" id="3.40.630.10">
    <property type="entry name" value="Zn peptidases"/>
    <property type="match status" value="1"/>
</dbReference>
<keyword evidence="2" id="KW-0479">Metal-binding</keyword>
<dbReference type="EMBL" id="CP046908">
    <property type="protein sequence ID" value="QGZ34551.1"/>
    <property type="molecule type" value="Genomic_DNA"/>
</dbReference>
<dbReference type="PANTHER" id="PTHR43270:SF12">
    <property type="entry name" value="SUCCINYL-DIAMINOPIMELATE DESUCCINYLASE"/>
    <property type="match status" value="1"/>
</dbReference>
<keyword evidence="1" id="KW-0645">Protease</keyword>
<evidence type="ECO:0000313" key="4">
    <source>
        <dbReference type="EMBL" id="QGZ34551.1"/>
    </source>
</evidence>
<dbReference type="PANTHER" id="PTHR43270">
    <property type="entry name" value="BETA-ALA-HIS DIPEPTIDASE"/>
    <property type="match status" value="1"/>
</dbReference>
<dbReference type="GO" id="GO:0008233">
    <property type="term" value="F:peptidase activity"/>
    <property type="evidence" value="ECO:0007669"/>
    <property type="project" value="UniProtKB-KW"/>
</dbReference>
<dbReference type="NCBIfam" id="NF005478">
    <property type="entry name" value="PRK07079.1"/>
    <property type="match status" value="1"/>
</dbReference>
<organism evidence="4 5">
    <name type="scientific">Stappia indica</name>
    <dbReference type="NCBI Taxonomy" id="538381"/>
    <lineage>
        <taxon>Bacteria</taxon>
        <taxon>Pseudomonadati</taxon>
        <taxon>Pseudomonadota</taxon>
        <taxon>Alphaproteobacteria</taxon>
        <taxon>Hyphomicrobiales</taxon>
        <taxon>Stappiaceae</taxon>
        <taxon>Stappia</taxon>
    </lineage>
</organism>
<evidence type="ECO:0000256" key="2">
    <source>
        <dbReference type="ARBA" id="ARBA00022723"/>
    </source>
</evidence>
<proteinExistence type="predicted"/>
<keyword evidence="3 4" id="KW-0378">Hydrolase</keyword>
<reference evidence="4 5" key="1">
    <citation type="submission" date="2019-12" db="EMBL/GenBank/DDBJ databases">
        <title>The genome of Stappia indica PHM037.</title>
        <authorList>
            <person name="Kacar D."/>
            <person name="Galan B."/>
            <person name="Canedo L."/>
            <person name="Rodriguez P."/>
            <person name="de la Calle F."/>
            <person name="Garcia J.L."/>
        </authorList>
    </citation>
    <scope>NUCLEOTIDE SEQUENCE [LARGE SCALE GENOMIC DNA]</scope>
    <source>
        <strain evidence="4 5">PHM037</strain>
    </source>
</reference>
<dbReference type="InterPro" id="IPR002933">
    <property type="entry name" value="Peptidase_M20"/>
</dbReference>
<accession>A0A857C6K3</accession>
<dbReference type="OrthoDB" id="9761532at2"/>
<dbReference type="SUPFAM" id="SSF53187">
    <property type="entry name" value="Zn-dependent exopeptidases"/>
    <property type="match status" value="1"/>
</dbReference>
<dbReference type="InterPro" id="IPR051458">
    <property type="entry name" value="Cyt/Met_Dipeptidase"/>
</dbReference>
<protein>
    <submittedName>
        <fullName evidence="4">M20/M25/M40 family metallo-hydrolase</fullName>
    </submittedName>
</protein>
<evidence type="ECO:0000313" key="5">
    <source>
        <dbReference type="Proteomes" id="UP000435648"/>
    </source>
</evidence>
<name>A0A857C6K3_9HYPH</name>
<dbReference type="AlphaFoldDB" id="A0A857C6K3"/>
<dbReference type="GO" id="GO:0006508">
    <property type="term" value="P:proteolysis"/>
    <property type="evidence" value="ECO:0007669"/>
    <property type="project" value="UniProtKB-KW"/>
</dbReference>
<sequence>MPSPARPACCGRTASTWAARRSCRHGATPCPKPREPDVANRESVIARIDTFLSSGGYETELARMLAFETESQDPSRRAELMRYLVEEMEPKLTGLGFACRIMTNPVDPSVPFLFAERIEDPAFETVLTYGHGDVIRAQTDQWREGLHPFRLVREGDKLYGRGTADNKGQHCINIAALRTILEERGSLGFNCKIIIEMGEECGSPGLAELFSQNRETFAADVLIASDGPRLHPDRPTLFMGSRGAVNFDLRVELREGAHHSGNWGGLLRDPAMVLAHALASITDRRGQIQVPEWRPTSLTPAVREALKDCPVGGFDGPTVDTDWGEESLTPSERVFGWNSFAILAQTSGVPSAPVNAISGRAHAHCQLRYVVGTDPDDILPALRRHLDANGFQMVEIVPADRGFFHATRLDPDHPWVTRVKTSIEATTGKKPAILPNLAGSLPNETFADILGLPTVWVPHSYPGCSQHAPNEHALHSMTREALAMMAGLFWDIGEANAARAGKTAEATA</sequence>
<evidence type="ECO:0000256" key="1">
    <source>
        <dbReference type="ARBA" id="ARBA00022670"/>
    </source>
</evidence>
<evidence type="ECO:0000256" key="3">
    <source>
        <dbReference type="ARBA" id="ARBA00022801"/>
    </source>
</evidence>